<evidence type="ECO:0000313" key="8">
    <source>
        <dbReference type="Proteomes" id="UP000827892"/>
    </source>
</evidence>
<feature type="repeat" description="ANK" evidence="6">
    <location>
        <begin position="47"/>
        <end position="79"/>
    </location>
</feature>
<evidence type="ECO:0000256" key="2">
    <source>
        <dbReference type="ARBA" id="ARBA00022737"/>
    </source>
</evidence>
<evidence type="ECO:0000256" key="4">
    <source>
        <dbReference type="ARBA" id="ARBA00023043"/>
    </source>
</evidence>
<evidence type="ECO:0000256" key="5">
    <source>
        <dbReference type="ARBA" id="ARBA00038500"/>
    </source>
</evidence>
<gene>
    <name evidence="7" type="ORF">L3Y34_003703</name>
</gene>
<dbReference type="PROSITE" id="PS50297">
    <property type="entry name" value="ANK_REP_REGION"/>
    <property type="match status" value="5"/>
</dbReference>
<sequence>MEAQASQFRSVVYNAASAGQLPRVKIFTSNRIHDAEWICECLNHNENDRYPLVAASRHGHTDVVEYLLDIGADPSVRGTVEFDNDNIQGTPPLWAAAAAGHLDIVKLLVEKGHADVNQATNTQSTPLRGACYDGHLEIVQYLLEKGADPHIPNRHGHTCLMIAAYRNKISVVRQLLATGIDVNCQTERGNSALHDAAESGNVDVVNILLDHGAVMMKDIQGVDPLMGAALSGFRDVLYVLADKMSSAIHKRDALKLLGSTYLDKKMDAMTAMECWRHAMDVQLHSDEIRAIRELETFFEPKEVYEYQREAHNSYQIEQLDGNIEAQRMQALVIRERILGGAHTDVHYYLRFRGAVYCDMGQMSRCYELWKHALELQQEHFAPLYFGTITTLQSFQETFSMSLNDYQINHQANFNLRVKFSWVEYVFDRLCYEMERAADWTGPPLLEDTECCGKDKCTHATVDSEYKKLVVVAVHLMNVFERIQLPSVRGDDTEEEKYTKLDLARFVKVCKKLRVPVLHYALEEKAPDHNSDLTLPKAAVLQQLLEQGLDVNAPFEGGDIPMHLTLRAKEFRKSLISLLLDHGTWLFARNEKGEIVYEMMKALEREEDNDRRFVTFADLRLGRRITLAGLVANAMRTKYSELFDGVERDFSLELRRFYLQH</sequence>
<dbReference type="GO" id="GO:0043161">
    <property type="term" value="P:proteasome-mediated ubiquitin-dependent protein catabolic process"/>
    <property type="evidence" value="ECO:0007669"/>
    <property type="project" value="UniProtKB-ARBA"/>
</dbReference>
<comment type="pathway">
    <text evidence="1">Protein modification; protein ubiquitination.</text>
</comment>
<dbReference type="Gene3D" id="1.25.40.10">
    <property type="entry name" value="Tetratricopeptide repeat domain"/>
    <property type="match status" value="1"/>
</dbReference>
<keyword evidence="4 6" id="KW-0040">ANK repeat</keyword>
<reference evidence="7 8" key="1">
    <citation type="submission" date="2022-05" db="EMBL/GenBank/DDBJ databases">
        <title>Chromosome-level reference genomes for two strains of Caenorhabditis briggsae: an improved platform for comparative genomics.</title>
        <authorList>
            <person name="Stevens L."/>
            <person name="Andersen E.C."/>
        </authorList>
    </citation>
    <scope>NUCLEOTIDE SEQUENCE [LARGE SCALE GENOMIC DNA]</scope>
    <source>
        <strain evidence="7">QX1410_ONT</strain>
        <tissue evidence="7">Whole-organism</tissue>
    </source>
</reference>
<dbReference type="SMART" id="SM00248">
    <property type="entry name" value="ANK"/>
    <property type="match status" value="8"/>
</dbReference>
<dbReference type="InterPro" id="IPR036770">
    <property type="entry name" value="Ankyrin_rpt-contain_sf"/>
</dbReference>
<name>A0AAE9A6Z6_CAEBR</name>
<evidence type="ECO:0000256" key="6">
    <source>
        <dbReference type="PROSITE-ProRule" id="PRU00023"/>
    </source>
</evidence>
<evidence type="ECO:0008006" key="9">
    <source>
        <dbReference type="Google" id="ProtNLM"/>
    </source>
</evidence>
<dbReference type="Pfam" id="PF00023">
    <property type="entry name" value="Ank"/>
    <property type="match status" value="1"/>
</dbReference>
<keyword evidence="3" id="KW-0833">Ubl conjugation pathway</keyword>
<dbReference type="InterPro" id="IPR011990">
    <property type="entry name" value="TPR-like_helical_dom_sf"/>
</dbReference>
<proteinExistence type="inferred from homology"/>
<feature type="repeat" description="ANK" evidence="6">
    <location>
        <begin position="188"/>
        <end position="213"/>
    </location>
</feature>
<dbReference type="PRINTS" id="PR01415">
    <property type="entry name" value="ANKYRIN"/>
</dbReference>
<dbReference type="GO" id="GO:0003006">
    <property type="term" value="P:developmental process involved in reproduction"/>
    <property type="evidence" value="ECO:0007669"/>
    <property type="project" value="UniProtKB-ARBA"/>
</dbReference>
<dbReference type="SUPFAM" id="SSF48403">
    <property type="entry name" value="Ankyrin repeat"/>
    <property type="match status" value="1"/>
</dbReference>
<accession>A0AAE9A6Z6</accession>
<dbReference type="Gene3D" id="1.25.40.20">
    <property type="entry name" value="Ankyrin repeat-containing domain"/>
    <property type="match status" value="3"/>
</dbReference>
<organism evidence="7 8">
    <name type="scientific">Caenorhabditis briggsae</name>
    <dbReference type="NCBI Taxonomy" id="6238"/>
    <lineage>
        <taxon>Eukaryota</taxon>
        <taxon>Metazoa</taxon>
        <taxon>Ecdysozoa</taxon>
        <taxon>Nematoda</taxon>
        <taxon>Chromadorea</taxon>
        <taxon>Rhabditida</taxon>
        <taxon>Rhabditina</taxon>
        <taxon>Rhabditomorpha</taxon>
        <taxon>Rhabditoidea</taxon>
        <taxon>Rhabditidae</taxon>
        <taxon>Peloderinae</taxon>
        <taxon>Caenorhabditis</taxon>
    </lineage>
</organism>
<dbReference type="FunFam" id="1.25.40.20:FF:000264">
    <property type="entry name" value="Fem-1 homolog B"/>
    <property type="match status" value="1"/>
</dbReference>
<keyword evidence="2" id="KW-0677">Repeat</keyword>
<evidence type="ECO:0000313" key="7">
    <source>
        <dbReference type="EMBL" id="ULT94405.1"/>
    </source>
</evidence>
<evidence type="ECO:0000256" key="1">
    <source>
        <dbReference type="ARBA" id="ARBA00004906"/>
    </source>
</evidence>
<feature type="repeat" description="ANK" evidence="6">
    <location>
        <begin position="88"/>
        <end position="112"/>
    </location>
</feature>
<dbReference type="EMBL" id="CP090894">
    <property type="protein sequence ID" value="ULT94405.1"/>
    <property type="molecule type" value="Genomic_DNA"/>
</dbReference>
<dbReference type="PANTHER" id="PTHR24173">
    <property type="entry name" value="ANKYRIN REPEAT CONTAINING"/>
    <property type="match status" value="1"/>
</dbReference>
<dbReference type="AlphaFoldDB" id="A0AAE9A6Z6"/>
<comment type="similarity">
    <text evidence="5">Belongs to the fem-1 family.</text>
</comment>
<dbReference type="PROSITE" id="PS50088">
    <property type="entry name" value="ANK_REPEAT"/>
    <property type="match status" value="5"/>
</dbReference>
<dbReference type="Proteomes" id="UP000827892">
    <property type="component" value="Chromosome IV"/>
</dbReference>
<dbReference type="PANTHER" id="PTHR24173:SF85">
    <property type="entry name" value="PROTEIN FEM-1 HOMOLOG CG6966"/>
    <property type="match status" value="1"/>
</dbReference>
<dbReference type="InterPro" id="IPR002110">
    <property type="entry name" value="Ankyrin_rpt"/>
</dbReference>
<evidence type="ECO:0000256" key="3">
    <source>
        <dbReference type="ARBA" id="ARBA00022786"/>
    </source>
</evidence>
<feature type="repeat" description="ANK" evidence="6">
    <location>
        <begin position="122"/>
        <end position="154"/>
    </location>
</feature>
<dbReference type="Pfam" id="PF12796">
    <property type="entry name" value="Ank_2"/>
    <property type="match status" value="2"/>
</dbReference>
<feature type="repeat" description="ANK" evidence="6">
    <location>
        <begin position="155"/>
        <end position="187"/>
    </location>
</feature>
<protein>
    <recommendedName>
        <fullName evidence="9">Protein CBR-FEM-1</fullName>
    </recommendedName>
</protein>